<dbReference type="PANTHER" id="PTHR47273:SF6">
    <property type="entry name" value="POLLEN OLE E 1 ALLERGEN AND EXTENSIN FAMILY PROTEIN"/>
    <property type="match status" value="1"/>
</dbReference>
<dbReference type="Pfam" id="PF01190">
    <property type="entry name" value="Pollen_Ole_e_1"/>
    <property type="match status" value="1"/>
</dbReference>
<name>A0ABQ8GZP4_9ROSI</name>
<protein>
    <recommendedName>
        <fullName evidence="4">Pollen Ole e 1 allergen and extensin family protein</fullName>
    </recommendedName>
</protein>
<evidence type="ECO:0000256" key="1">
    <source>
        <dbReference type="SAM" id="SignalP"/>
    </source>
</evidence>
<dbReference type="EMBL" id="JAFEMO010000117">
    <property type="protein sequence ID" value="KAH7526068.1"/>
    <property type="molecule type" value="Genomic_DNA"/>
</dbReference>
<dbReference type="PANTHER" id="PTHR47273">
    <property type="entry name" value="EXPRESSED PROTEIN"/>
    <property type="match status" value="1"/>
</dbReference>
<sequence length="223" mass="24515">MSYFSGCDTLDMMFIKTGFLMMIVSVFFFLLLLQAPPISAAEDDGTSSGGGRGDDNDLMIKPFYELSTREEMVQMAGYGEEKLSTVLVTGTVFCEACLHGETQLRAWPISGALVTVYCHSSQKKTMTRTRAFTDEYGDFIIDLPSHLHAVPNLDKSCSVKVHRVPKNSLCRPAYGKKHNGLTLSSVGNGIRTYATEQIRLLHLTSKPLRACTGKGSSGKQIAW</sequence>
<comment type="caution">
    <text evidence="2">The sequence shown here is derived from an EMBL/GenBank/DDBJ whole genome shotgun (WGS) entry which is preliminary data.</text>
</comment>
<feature type="chain" id="PRO_5046774804" description="Pollen Ole e 1 allergen and extensin family protein" evidence="1">
    <location>
        <begin position="41"/>
        <end position="223"/>
    </location>
</feature>
<dbReference type="Proteomes" id="UP000827721">
    <property type="component" value="Unassembled WGS sequence"/>
</dbReference>
<proteinExistence type="predicted"/>
<organism evidence="2 3">
    <name type="scientific">Xanthoceras sorbifolium</name>
    <dbReference type="NCBI Taxonomy" id="99658"/>
    <lineage>
        <taxon>Eukaryota</taxon>
        <taxon>Viridiplantae</taxon>
        <taxon>Streptophyta</taxon>
        <taxon>Embryophyta</taxon>
        <taxon>Tracheophyta</taxon>
        <taxon>Spermatophyta</taxon>
        <taxon>Magnoliopsida</taxon>
        <taxon>eudicotyledons</taxon>
        <taxon>Gunneridae</taxon>
        <taxon>Pentapetalae</taxon>
        <taxon>rosids</taxon>
        <taxon>malvids</taxon>
        <taxon>Sapindales</taxon>
        <taxon>Sapindaceae</taxon>
        <taxon>Xanthoceroideae</taxon>
        <taxon>Xanthoceras</taxon>
    </lineage>
</organism>
<keyword evidence="3" id="KW-1185">Reference proteome</keyword>
<evidence type="ECO:0000313" key="3">
    <source>
        <dbReference type="Proteomes" id="UP000827721"/>
    </source>
</evidence>
<keyword evidence="1" id="KW-0732">Signal</keyword>
<evidence type="ECO:0000313" key="2">
    <source>
        <dbReference type="EMBL" id="KAH7526068.1"/>
    </source>
</evidence>
<accession>A0ABQ8GZP4</accession>
<reference evidence="2 3" key="1">
    <citation type="submission" date="2021-02" db="EMBL/GenBank/DDBJ databases">
        <title>Plant Genome Project.</title>
        <authorList>
            <person name="Zhang R.-G."/>
        </authorList>
    </citation>
    <scope>NUCLEOTIDE SEQUENCE [LARGE SCALE GENOMIC DNA]</scope>
    <source>
        <tissue evidence="2">Leaves</tissue>
    </source>
</reference>
<gene>
    <name evidence="2" type="ORF">JRO89_XSUnG0067300</name>
</gene>
<feature type="signal peptide" evidence="1">
    <location>
        <begin position="1"/>
        <end position="40"/>
    </location>
</feature>
<evidence type="ECO:0008006" key="4">
    <source>
        <dbReference type="Google" id="ProtNLM"/>
    </source>
</evidence>